<gene>
    <name evidence="3" type="ORF">BV898_03908</name>
</gene>
<keyword evidence="4" id="KW-1185">Reference proteome</keyword>
<reference evidence="4" key="1">
    <citation type="submission" date="2017-01" db="EMBL/GenBank/DDBJ databases">
        <title>Comparative genomics of anhydrobiosis in the tardigrade Hypsibius dujardini.</title>
        <authorList>
            <person name="Yoshida Y."/>
            <person name="Koutsovoulos G."/>
            <person name="Laetsch D."/>
            <person name="Stevens L."/>
            <person name="Kumar S."/>
            <person name="Horikawa D."/>
            <person name="Ishino K."/>
            <person name="Komine S."/>
            <person name="Tomita M."/>
            <person name="Blaxter M."/>
            <person name="Arakawa K."/>
        </authorList>
    </citation>
    <scope>NUCLEOTIDE SEQUENCE [LARGE SCALE GENOMIC DNA]</scope>
    <source>
        <strain evidence="4">Z151</strain>
    </source>
</reference>
<keyword evidence="2" id="KW-0732">Signal</keyword>
<feature type="signal peptide" evidence="2">
    <location>
        <begin position="1"/>
        <end position="24"/>
    </location>
</feature>
<proteinExistence type="predicted"/>
<dbReference type="AlphaFoldDB" id="A0A1W0X3Q7"/>
<dbReference type="EMBL" id="MTYJ01000019">
    <property type="protein sequence ID" value="OQV22061.1"/>
    <property type="molecule type" value="Genomic_DNA"/>
</dbReference>
<evidence type="ECO:0000256" key="1">
    <source>
        <dbReference type="SAM" id="MobiDB-lite"/>
    </source>
</evidence>
<protein>
    <submittedName>
        <fullName evidence="3">Uncharacterized protein</fullName>
    </submittedName>
</protein>
<accession>A0A1W0X3Q7</accession>
<evidence type="ECO:0000313" key="4">
    <source>
        <dbReference type="Proteomes" id="UP000192578"/>
    </source>
</evidence>
<evidence type="ECO:0000313" key="3">
    <source>
        <dbReference type="EMBL" id="OQV22061.1"/>
    </source>
</evidence>
<sequence length="114" mass="12398">MHPTIWTVSAIITMTALTITTTSSSTTTTTTITTPLRGRDGSHVHHSHSHGSGGVHPLRGLTAGCRQPVVMIQQRNPHGQPSMYGQPQMMMLQAIMGQPQQPRQQMGQPQQQPP</sequence>
<feature type="region of interest" description="Disordered" evidence="1">
    <location>
        <begin position="26"/>
        <end position="58"/>
    </location>
</feature>
<comment type="caution">
    <text evidence="3">The sequence shown here is derived from an EMBL/GenBank/DDBJ whole genome shotgun (WGS) entry which is preliminary data.</text>
</comment>
<feature type="chain" id="PRO_5013162005" evidence="2">
    <location>
        <begin position="25"/>
        <end position="114"/>
    </location>
</feature>
<name>A0A1W0X3Q7_HYPEX</name>
<organism evidence="3 4">
    <name type="scientific">Hypsibius exemplaris</name>
    <name type="common">Freshwater tardigrade</name>
    <dbReference type="NCBI Taxonomy" id="2072580"/>
    <lineage>
        <taxon>Eukaryota</taxon>
        <taxon>Metazoa</taxon>
        <taxon>Ecdysozoa</taxon>
        <taxon>Tardigrada</taxon>
        <taxon>Eutardigrada</taxon>
        <taxon>Parachela</taxon>
        <taxon>Hypsibioidea</taxon>
        <taxon>Hypsibiidae</taxon>
        <taxon>Hypsibius</taxon>
    </lineage>
</organism>
<evidence type="ECO:0000256" key="2">
    <source>
        <dbReference type="SAM" id="SignalP"/>
    </source>
</evidence>
<dbReference type="Proteomes" id="UP000192578">
    <property type="component" value="Unassembled WGS sequence"/>
</dbReference>